<evidence type="ECO:0000256" key="8">
    <source>
        <dbReference type="ARBA" id="ARBA00022840"/>
    </source>
</evidence>
<dbReference type="GO" id="GO:0009435">
    <property type="term" value="P:NAD+ biosynthetic process"/>
    <property type="evidence" value="ECO:0007669"/>
    <property type="project" value="UniProtKB-UniRule"/>
</dbReference>
<evidence type="ECO:0000313" key="14">
    <source>
        <dbReference type="Proteomes" id="UP000599024"/>
    </source>
</evidence>
<dbReference type="AlphaFoldDB" id="A0A8J6NAS6"/>
<accession>A0A8J6NAS6</accession>
<evidence type="ECO:0000256" key="9">
    <source>
        <dbReference type="ARBA" id="ARBA00023027"/>
    </source>
</evidence>
<evidence type="ECO:0000256" key="7">
    <source>
        <dbReference type="ARBA" id="ARBA00022741"/>
    </source>
</evidence>
<dbReference type="PANTHER" id="PTHR39321">
    <property type="entry name" value="NICOTINATE-NUCLEOTIDE ADENYLYLTRANSFERASE-RELATED"/>
    <property type="match status" value="1"/>
</dbReference>
<dbReference type="NCBIfam" id="TIGR00482">
    <property type="entry name" value="nicotinate (nicotinamide) nucleotide adenylyltransferase"/>
    <property type="match status" value="1"/>
</dbReference>
<dbReference type="NCBIfam" id="NF000840">
    <property type="entry name" value="PRK00071.1-3"/>
    <property type="match status" value="1"/>
</dbReference>
<dbReference type="InterPro" id="IPR014729">
    <property type="entry name" value="Rossmann-like_a/b/a_fold"/>
</dbReference>
<comment type="catalytic activity">
    <reaction evidence="10 11">
        <text>nicotinate beta-D-ribonucleotide + ATP + H(+) = deamido-NAD(+) + diphosphate</text>
        <dbReference type="Rhea" id="RHEA:22860"/>
        <dbReference type="ChEBI" id="CHEBI:15378"/>
        <dbReference type="ChEBI" id="CHEBI:30616"/>
        <dbReference type="ChEBI" id="CHEBI:33019"/>
        <dbReference type="ChEBI" id="CHEBI:57502"/>
        <dbReference type="ChEBI" id="CHEBI:58437"/>
        <dbReference type="EC" id="2.7.7.18"/>
    </reaction>
</comment>
<keyword evidence="7 11" id="KW-0547">Nucleotide-binding</keyword>
<evidence type="ECO:0000313" key="13">
    <source>
        <dbReference type="EMBL" id="MBC8209401.1"/>
    </source>
</evidence>
<dbReference type="Pfam" id="PF01467">
    <property type="entry name" value="CTP_transf_like"/>
    <property type="match status" value="1"/>
</dbReference>
<evidence type="ECO:0000259" key="12">
    <source>
        <dbReference type="Pfam" id="PF01467"/>
    </source>
</evidence>
<dbReference type="CDD" id="cd02165">
    <property type="entry name" value="NMNAT"/>
    <property type="match status" value="1"/>
</dbReference>
<reference evidence="13 14" key="1">
    <citation type="submission" date="2020-08" db="EMBL/GenBank/DDBJ databases">
        <title>Bridging the membrane lipid divide: bacteria of the FCB group superphylum have the potential to synthesize archaeal ether lipids.</title>
        <authorList>
            <person name="Villanueva L."/>
            <person name="Von Meijenfeldt F.A.B."/>
            <person name="Westbye A.B."/>
            <person name="Yadav S."/>
            <person name="Hopmans E.C."/>
            <person name="Dutilh B.E."/>
            <person name="Sinninghe Damste J.S."/>
        </authorList>
    </citation>
    <scope>NUCLEOTIDE SEQUENCE [LARGE SCALE GENOMIC DNA]</scope>
    <source>
        <strain evidence="13">NIOZ-UU81</strain>
    </source>
</reference>
<feature type="domain" description="Cytidyltransferase-like" evidence="12">
    <location>
        <begin position="7"/>
        <end position="186"/>
    </location>
</feature>
<keyword evidence="4 11" id="KW-0662">Pyridine nucleotide biosynthesis</keyword>
<dbReference type="PANTHER" id="PTHR39321:SF3">
    <property type="entry name" value="PHOSPHOPANTETHEINE ADENYLYLTRANSFERASE"/>
    <property type="match status" value="1"/>
</dbReference>
<sequence>MMRKVGLLGGTFDPVHNGHLHLARVAREYCVLDEVWFQPAVIPPHKDDETLTSFAHRAQMIELALFDYPEFQLSRVEAGLPVPSYTIDTLNYLQEQQGKSTEFYFIIGADAFLEIQTWKSCDQVLSAVHWIVCGRGQLIQDQIRTLAQKLSYEDLGRDLYDPRTERMIFLPSDVPPDISSSLIRQRLASRQSVQGLIPPRVHTYLCEQHLFGC</sequence>
<evidence type="ECO:0000256" key="3">
    <source>
        <dbReference type="ARBA" id="ARBA00009014"/>
    </source>
</evidence>
<keyword evidence="5 11" id="KW-0808">Transferase</keyword>
<evidence type="ECO:0000256" key="6">
    <source>
        <dbReference type="ARBA" id="ARBA00022695"/>
    </source>
</evidence>
<comment type="caution">
    <text evidence="13">The sequence shown here is derived from an EMBL/GenBank/DDBJ whole genome shotgun (WGS) entry which is preliminary data.</text>
</comment>
<evidence type="ECO:0000256" key="11">
    <source>
        <dbReference type="HAMAP-Rule" id="MF_00244"/>
    </source>
</evidence>
<gene>
    <name evidence="11 13" type="primary">nadD</name>
    <name evidence="13" type="ORF">H8E79_09585</name>
</gene>
<dbReference type="EC" id="2.7.7.18" evidence="11"/>
<dbReference type="GO" id="GO:0005524">
    <property type="term" value="F:ATP binding"/>
    <property type="evidence" value="ECO:0007669"/>
    <property type="project" value="UniProtKB-KW"/>
</dbReference>
<evidence type="ECO:0000256" key="1">
    <source>
        <dbReference type="ARBA" id="ARBA00002324"/>
    </source>
</evidence>
<keyword evidence="6 11" id="KW-0548">Nucleotidyltransferase</keyword>
<dbReference type="Gene3D" id="3.40.50.620">
    <property type="entry name" value="HUPs"/>
    <property type="match status" value="1"/>
</dbReference>
<dbReference type="InterPro" id="IPR004821">
    <property type="entry name" value="Cyt_trans-like"/>
</dbReference>
<dbReference type="Proteomes" id="UP000599024">
    <property type="component" value="Unassembled WGS sequence"/>
</dbReference>
<dbReference type="SUPFAM" id="SSF52374">
    <property type="entry name" value="Nucleotidylyl transferase"/>
    <property type="match status" value="1"/>
</dbReference>
<proteinExistence type="inferred from homology"/>
<keyword evidence="8 11" id="KW-0067">ATP-binding</keyword>
<evidence type="ECO:0000256" key="4">
    <source>
        <dbReference type="ARBA" id="ARBA00022642"/>
    </source>
</evidence>
<organism evidence="13 14">
    <name type="scientific">Candidatus Desulfatifera sulfidica</name>
    <dbReference type="NCBI Taxonomy" id="2841691"/>
    <lineage>
        <taxon>Bacteria</taxon>
        <taxon>Pseudomonadati</taxon>
        <taxon>Thermodesulfobacteriota</taxon>
        <taxon>Desulfobulbia</taxon>
        <taxon>Desulfobulbales</taxon>
        <taxon>Desulfobulbaceae</taxon>
        <taxon>Candidatus Desulfatifera</taxon>
    </lineage>
</organism>
<evidence type="ECO:0000256" key="5">
    <source>
        <dbReference type="ARBA" id="ARBA00022679"/>
    </source>
</evidence>
<dbReference type="InterPro" id="IPR005248">
    <property type="entry name" value="NadD/NMNAT"/>
</dbReference>
<comment type="function">
    <text evidence="1 11">Catalyzes the reversible adenylation of nicotinate mononucleotide (NaMN) to nicotinic acid adenine dinucleotide (NaAD).</text>
</comment>
<name>A0A8J6NAS6_9BACT</name>
<evidence type="ECO:0000256" key="10">
    <source>
        <dbReference type="ARBA" id="ARBA00048721"/>
    </source>
</evidence>
<dbReference type="UniPathway" id="UPA00253">
    <property type="reaction ID" value="UER00332"/>
</dbReference>
<comment type="similarity">
    <text evidence="3 11">Belongs to the NadD family.</text>
</comment>
<protein>
    <recommendedName>
        <fullName evidence="11">Probable nicotinate-nucleotide adenylyltransferase</fullName>
        <ecNumber evidence="11">2.7.7.18</ecNumber>
    </recommendedName>
    <alternativeName>
        <fullName evidence="11">Deamido-NAD(+) diphosphorylase</fullName>
    </alternativeName>
    <alternativeName>
        <fullName evidence="11">Deamido-NAD(+) pyrophosphorylase</fullName>
    </alternativeName>
    <alternativeName>
        <fullName evidence="11">Nicotinate mononucleotide adenylyltransferase</fullName>
        <shortName evidence="11">NaMN adenylyltransferase</shortName>
    </alternativeName>
</protein>
<comment type="pathway">
    <text evidence="2 11">Cofactor biosynthesis; NAD(+) biosynthesis; deamido-NAD(+) from nicotinate D-ribonucleotide: step 1/1.</text>
</comment>
<dbReference type="GO" id="GO:0004515">
    <property type="term" value="F:nicotinate-nucleotide adenylyltransferase activity"/>
    <property type="evidence" value="ECO:0007669"/>
    <property type="project" value="UniProtKB-UniRule"/>
</dbReference>
<dbReference type="EMBL" id="JACNLK010000099">
    <property type="protein sequence ID" value="MBC8209401.1"/>
    <property type="molecule type" value="Genomic_DNA"/>
</dbReference>
<evidence type="ECO:0000256" key="2">
    <source>
        <dbReference type="ARBA" id="ARBA00005019"/>
    </source>
</evidence>
<keyword evidence="9 11" id="KW-0520">NAD</keyword>
<dbReference type="HAMAP" id="MF_00244">
    <property type="entry name" value="NaMN_adenylyltr"/>
    <property type="match status" value="1"/>
</dbReference>